<dbReference type="EMBL" id="CP032869">
    <property type="protein sequence ID" value="AYL98265.1"/>
    <property type="molecule type" value="Genomic_DNA"/>
</dbReference>
<name>A0A494W430_9SPHI</name>
<dbReference type="AlphaFoldDB" id="A0A494W430"/>
<keyword evidence="1" id="KW-0732">Signal</keyword>
<gene>
    <name evidence="2" type="ORF">HYN43_024590</name>
</gene>
<dbReference type="OrthoDB" id="1454647at2"/>
<dbReference type="Proteomes" id="UP000270046">
    <property type="component" value="Chromosome"/>
</dbReference>
<evidence type="ECO:0000256" key="1">
    <source>
        <dbReference type="SAM" id="SignalP"/>
    </source>
</evidence>
<reference evidence="2 3" key="1">
    <citation type="submission" date="2018-10" db="EMBL/GenBank/DDBJ databases">
        <title>Genome sequencing of Mucilaginibacter sp. HYN0043.</title>
        <authorList>
            <person name="Kim M."/>
            <person name="Yi H."/>
        </authorList>
    </citation>
    <scope>NUCLEOTIDE SEQUENCE [LARGE SCALE GENOMIC DNA]</scope>
    <source>
        <strain evidence="2 3">HYN0043</strain>
    </source>
</reference>
<feature type="chain" id="PRO_5019789173" evidence="1">
    <location>
        <begin position="24"/>
        <end position="179"/>
    </location>
</feature>
<accession>A0A494W430</accession>
<dbReference type="RefSeq" id="WP_119406545.1">
    <property type="nucleotide sequence ID" value="NZ_CP032869.1"/>
</dbReference>
<proteinExistence type="predicted"/>
<sequence length="179" mass="19765">MKFFYLTAIIFCFCCCSPNGNFSADRVTPEKNNIAINQAPAFGRIGWVYSHNNPEKIYSANIIADNLLQFDFPHNGGSTVTLSIDKTKRKNRALINISKGQFGAGIDGSSITIGFDNEQPMAFKASSVSDEGAAVIAIDDADRLIKNLRSARKMTVQADFYDAGEREMNFEVAGFKWDN</sequence>
<feature type="signal peptide" evidence="1">
    <location>
        <begin position="1"/>
        <end position="23"/>
    </location>
</feature>
<evidence type="ECO:0000313" key="2">
    <source>
        <dbReference type="EMBL" id="AYL98265.1"/>
    </source>
</evidence>
<evidence type="ECO:0000313" key="3">
    <source>
        <dbReference type="Proteomes" id="UP000270046"/>
    </source>
</evidence>
<protein>
    <submittedName>
        <fullName evidence="2">Uncharacterized protein</fullName>
    </submittedName>
</protein>
<organism evidence="2 3">
    <name type="scientific">Mucilaginibacter celer</name>
    <dbReference type="NCBI Taxonomy" id="2305508"/>
    <lineage>
        <taxon>Bacteria</taxon>
        <taxon>Pseudomonadati</taxon>
        <taxon>Bacteroidota</taxon>
        <taxon>Sphingobacteriia</taxon>
        <taxon>Sphingobacteriales</taxon>
        <taxon>Sphingobacteriaceae</taxon>
        <taxon>Mucilaginibacter</taxon>
    </lineage>
</organism>
<keyword evidence="3" id="KW-1185">Reference proteome</keyword>
<dbReference type="KEGG" id="muh:HYN43_024590"/>